<comment type="subcellular location">
    <subcellularLocation>
        <location evidence="1">Membrane</location>
        <topology evidence="1">Multi-pass membrane protein</topology>
    </subcellularLocation>
</comment>
<comment type="caution">
    <text evidence="7">The sequence shown here is derived from an EMBL/GenBank/DDBJ whole genome shotgun (WGS) entry which is preliminary data.</text>
</comment>
<proteinExistence type="predicted"/>
<feature type="transmembrane region" description="Helical" evidence="5">
    <location>
        <begin position="80"/>
        <end position="101"/>
    </location>
</feature>
<dbReference type="InterPro" id="IPR001902">
    <property type="entry name" value="SLC26A/SulP_fam"/>
</dbReference>
<gene>
    <name evidence="7" type="ORF">ACFQGU_14435</name>
</gene>
<evidence type="ECO:0000259" key="6">
    <source>
        <dbReference type="PROSITE" id="PS50801"/>
    </source>
</evidence>
<dbReference type="SUPFAM" id="SSF52091">
    <property type="entry name" value="SpoIIaa-like"/>
    <property type="match status" value="1"/>
</dbReference>
<dbReference type="Gene3D" id="3.30.750.24">
    <property type="entry name" value="STAS domain"/>
    <property type="match status" value="1"/>
</dbReference>
<feature type="transmembrane region" description="Helical" evidence="5">
    <location>
        <begin position="32"/>
        <end position="48"/>
    </location>
</feature>
<dbReference type="Proteomes" id="UP001596138">
    <property type="component" value="Unassembled WGS sequence"/>
</dbReference>
<name>A0ABW1T4T9_9ACTN</name>
<dbReference type="InterPro" id="IPR002645">
    <property type="entry name" value="STAS_dom"/>
</dbReference>
<keyword evidence="4 5" id="KW-0472">Membrane</keyword>
<evidence type="ECO:0000313" key="7">
    <source>
        <dbReference type="EMBL" id="MFC6239080.1"/>
    </source>
</evidence>
<evidence type="ECO:0000313" key="8">
    <source>
        <dbReference type="Proteomes" id="UP001596138"/>
    </source>
</evidence>
<sequence>MLRADLVAGVALAAIAIPQSMAYAQTAGLPVVSGLYGLLLPLAVYALLGSSRNLMTGPTATTALMVGPALVAISSDPADYPVLAAMMALLVAAAFVLARVFRLGWVADYFSTSVLLGFLTGLALTLLAGQLDEFTGVAVEGDTPLQEYASFLTGFVGQVDQLELLVGGLSLAALMVGARWLPRFPALLAVTVIAIALSWAWDFDGLGVTLVGDIPAGLPALDWPGVGAVQVLQLVPIAIAVALVGFADAILAARSFALDGGRPVDANQELMALAGVNLAAGLSQSFPLGSSGSRTAINVRVGGRTQVVGLVQVAVAAVVLLFLTGVLALLPKATLAAVIIFAALGLIDLQAWRALWRGSRPEFAIAGVLVLGMITIGLLPSLILAVLLSIIDVVRTSAQPRDAVLGWDPVARRFVDVQRRPKARVVPGVVVYRLDDRLFFANSRYFAGRVREAVDGAPHEVRAVVLDAEAVVSLDASGAEGLRKMIEQLRDKGIQFVIARSRRAFDQHLEALGLTDLLPDTSRFPTVRAAVLAMSGVDVEAIPAD</sequence>
<evidence type="ECO:0000256" key="4">
    <source>
        <dbReference type="ARBA" id="ARBA00023136"/>
    </source>
</evidence>
<feature type="transmembrane region" description="Helical" evidence="5">
    <location>
        <begin position="363"/>
        <end position="391"/>
    </location>
</feature>
<evidence type="ECO:0000256" key="1">
    <source>
        <dbReference type="ARBA" id="ARBA00004141"/>
    </source>
</evidence>
<feature type="transmembrane region" description="Helical" evidence="5">
    <location>
        <begin position="113"/>
        <end position="131"/>
    </location>
</feature>
<organism evidence="7 8">
    <name type="scientific">Longivirga aurantiaca</name>
    <dbReference type="NCBI Taxonomy" id="1837743"/>
    <lineage>
        <taxon>Bacteria</taxon>
        <taxon>Bacillati</taxon>
        <taxon>Actinomycetota</taxon>
        <taxon>Actinomycetes</taxon>
        <taxon>Sporichthyales</taxon>
        <taxon>Sporichthyaceae</taxon>
        <taxon>Longivirga</taxon>
    </lineage>
</organism>
<dbReference type="PANTHER" id="PTHR11814">
    <property type="entry name" value="SULFATE TRANSPORTER"/>
    <property type="match status" value="1"/>
</dbReference>
<feature type="transmembrane region" description="Helical" evidence="5">
    <location>
        <begin position="184"/>
        <end position="201"/>
    </location>
</feature>
<feature type="transmembrane region" description="Helical" evidence="5">
    <location>
        <begin position="307"/>
        <end position="329"/>
    </location>
</feature>
<keyword evidence="3 5" id="KW-1133">Transmembrane helix</keyword>
<dbReference type="EMBL" id="JBHSTI010000008">
    <property type="protein sequence ID" value="MFC6239080.1"/>
    <property type="molecule type" value="Genomic_DNA"/>
</dbReference>
<dbReference type="CDD" id="cd07042">
    <property type="entry name" value="STAS_SulP_like_sulfate_transporter"/>
    <property type="match status" value="1"/>
</dbReference>
<feature type="transmembrane region" description="Helical" evidence="5">
    <location>
        <begin position="55"/>
        <end position="74"/>
    </location>
</feature>
<feature type="transmembrane region" description="Helical" evidence="5">
    <location>
        <begin position="231"/>
        <end position="253"/>
    </location>
</feature>
<dbReference type="InterPro" id="IPR011547">
    <property type="entry name" value="SLC26A/SulP_dom"/>
</dbReference>
<accession>A0ABW1T4T9</accession>
<dbReference type="PROSITE" id="PS50801">
    <property type="entry name" value="STAS"/>
    <property type="match status" value="1"/>
</dbReference>
<dbReference type="RefSeq" id="WP_386767839.1">
    <property type="nucleotide sequence ID" value="NZ_JBHSTI010000008.1"/>
</dbReference>
<evidence type="ECO:0000256" key="5">
    <source>
        <dbReference type="SAM" id="Phobius"/>
    </source>
</evidence>
<protein>
    <submittedName>
        <fullName evidence="7">SulP family inorganic anion transporter</fullName>
    </submittedName>
</protein>
<feature type="domain" description="STAS" evidence="6">
    <location>
        <begin position="419"/>
        <end position="534"/>
    </location>
</feature>
<evidence type="ECO:0000256" key="2">
    <source>
        <dbReference type="ARBA" id="ARBA00022692"/>
    </source>
</evidence>
<dbReference type="InterPro" id="IPR036513">
    <property type="entry name" value="STAS_dom_sf"/>
</dbReference>
<keyword evidence="8" id="KW-1185">Reference proteome</keyword>
<evidence type="ECO:0000256" key="3">
    <source>
        <dbReference type="ARBA" id="ARBA00022989"/>
    </source>
</evidence>
<feature type="transmembrane region" description="Helical" evidence="5">
    <location>
        <begin position="335"/>
        <end position="356"/>
    </location>
</feature>
<dbReference type="Pfam" id="PF01740">
    <property type="entry name" value="STAS"/>
    <property type="match status" value="1"/>
</dbReference>
<feature type="transmembrane region" description="Helical" evidence="5">
    <location>
        <begin position="151"/>
        <end position="177"/>
    </location>
</feature>
<dbReference type="Pfam" id="PF00916">
    <property type="entry name" value="Sulfate_transp"/>
    <property type="match status" value="1"/>
</dbReference>
<reference evidence="8" key="1">
    <citation type="journal article" date="2019" name="Int. J. Syst. Evol. Microbiol.">
        <title>The Global Catalogue of Microorganisms (GCM) 10K type strain sequencing project: providing services to taxonomists for standard genome sequencing and annotation.</title>
        <authorList>
            <consortium name="The Broad Institute Genomics Platform"/>
            <consortium name="The Broad Institute Genome Sequencing Center for Infectious Disease"/>
            <person name="Wu L."/>
            <person name="Ma J."/>
        </authorList>
    </citation>
    <scope>NUCLEOTIDE SEQUENCE [LARGE SCALE GENOMIC DNA]</scope>
    <source>
        <strain evidence="8">CGMCC 4.7317</strain>
    </source>
</reference>
<keyword evidence="2 5" id="KW-0812">Transmembrane</keyword>